<dbReference type="Proteomes" id="UP000182235">
    <property type="component" value="Unassembled WGS sequence"/>
</dbReference>
<accession>A0A1J9QJK2</accession>
<sequence length="108" mass="12690">MFDRRHPETGEPDDRYLIAQFAAILGPPPVEIWSQSKLCQAFWDENGDVTYHHRNAPNINLYIPLYVHNDLRGPVDIRHDIVSMSLFVYYPGFSKITDQRQSSFRKRL</sequence>
<dbReference type="VEuPathDB" id="FungiDB:AJ78_04359"/>
<name>A0A1J9QJK2_9EURO</name>
<proteinExistence type="predicted"/>
<comment type="caution">
    <text evidence="1">The sequence shown here is derived from an EMBL/GenBank/DDBJ whole genome shotgun (WGS) entry which is preliminary data.</text>
</comment>
<gene>
    <name evidence="1" type="ORF">AJ78_04359</name>
</gene>
<evidence type="ECO:0000313" key="2">
    <source>
        <dbReference type="Proteomes" id="UP000182235"/>
    </source>
</evidence>
<keyword evidence="2" id="KW-1185">Reference proteome</keyword>
<organism evidence="1 2">
    <name type="scientific">Emergomyces pasteurianus Ep9510</name>
    <dbReference type="NCBI Taxonomy" id="1447872"/>
    <lineage>
        <taxon>Eukaryota</taxon>
        <taxon>Fungi</taxon>
        <taxon>Dikarya</taxon>
        <taxon>Ascomycota</taxon>
        <taxon>Pezizomycotina</taxon>
        <taxon>Eurotiomycetes</taxon>
        <taxon>Eurotiomycetidae</taxon>
        <taxon>Onygenales</taxon>
        <taxon>Ajellomycetaceae</taxon>
        <taxon>Emergomyces</taxon>
    </lineage>
</organism>
<dbReference type="AlphaFoldDB" id="A0A1J9QJK2"/>
<reference evidence="1 2" key="1">
    <citation type="submission" date="2015-07" db="EMBL/GenBank/DDBJ databases">
        <title>Emmonsia species relationships and genome sequence.</title>
        <authorList>
            <consortium name="The Broad Institute Genomics Platform"/>
            <person name="Cuomo C.A."/>
            <person name="Munoz J.F."/>
            <person name="Imamovic A."/>
            <person name="Priest M.E."/>
            <person name="Young S."/>
            <person name="Clay O.K."/>
            <person name="McEwen J.G."/>
        </authorList>
    </citation>
    <scope>NUCLEOTIDE SEQUENCE [LARGE SCALE GENOMIC DNA]</scope>
    <source>
        <strain evidence="1 2">UAMH 9510</strain>
    </source>
</reference>
<dbReference type="EMBL" id="LGRN01000160">
    <property type="protein sequence ID" value="OJD15389.1"/>
    <property type="molecule type" value="Genomic_DNA"/>
</dbReference>
<evidence type="ECO:0000313" key="1">
    <source>
        <dbReference type="EMBL" id="OJD15389.1"/>
    </source>
</evidence>
<dbReference type="OrthoDB" id="5979581at2759"/>
<protein>
    <submittedName>
        <fullName evidence="1">Uncharacterized protein</fullName>
    </submittedName>
</protein>
<dbReference type="STRING" id="1447872.A0A1J9QJK2"/>